<organism evidence="1 2">
    <name type="scientific">Populus alba x Populus x berolinensis</name>
    <dbReference type="NCBI Taxonomy" id="444605"/>
    <lineage>
        <taxon>Eukaryota</taxon>
        <taxon>Viridiplantae</taxon>
        <taxon>Streptophyta</taxon>
        <taxon>Embryophyta</taxon>
        <taxon>Tracheophyta</taxon>
        <taxon>Spermatophyta</taxon>
        <taxon>Magnoliopsida</taxon>
        <taxon>eudicotyledons</taxon>
        <taxon>Gunneridae</taxon>
        <taxon>Pentapetalae</taxon>
        <taxon>rosids</taxon>
        <taxon>fabids</taxon>
        <taxon>Malpighiales</taxon>
        <taxon>Salicaceae</taxon>
        <taxon>Saliceae</taxon>
        <taxon>Populus</taxon>
    </lineage>
</organism>
<keyword evidence="2" id="KW-1185">Reference proteome</keyword>
<comment type="caution">
    <text evidence="1">The sequence shown here is derived from an EMBL/GenBank/DDBJ whole genome shotgun (WGS) entry which is preliminary data.</text>
</comment>
<sequence length="78" mass="9342">MANGYGCQWMRQWQRSDQVHKREFWRVCFPGAHSEILWVSGPNPEKRWVWLEKGEEVAVIDLEEARVESLISLLNNQW</sequence>
<gene>
    <name evidence="1" type="ORF">NC653_022323</name>
</gene>
<reference evidence="1" key="1">
    <citation type="journal article" date="2023" name="Mol. Ecol. Resour.">
        <title>Chromosome-level genome assembly of a triploid poplar Populus alba 'Berolinensis'.</title>
        <authorList>
            <person name="Chen S."/>
            <person name="Yu Y."/>
            <person name="Wang X."/>
            <person name="Wang S."/>
            <person name="Zhang T."/>
            <person name="Zhou Y."/>
            <person name="He R."/>
            <person name="Meng N."/>
            <person name="Wang Y."/>
            <person name="Liu W."/>
            <person name="Liu Z."/>
            <person name="Liu J."/>
            <person name="Guo Q."/>
            <person name="Huang H."/>
            <person name="Sederoff R.R."/>
            <person name="Wang G."/>
            <person name="Qu G."/>
            <person name="Chen S."/>
        </authorList>
    </citation>
    <scope>NUCLEOTIDE SEQUENCE</scope>
    <source>
        <strain evidence="1">SC-2020</strain>
    </source>
</reference>
<proteinExistence type="predicted"/>
<evidence type="ECO:0000313" key="1">
    <source>
        <dbReference type="EMBL" id="KAJ6984058.1"/>
    </source>
</evidence>
<accession>A0AAD6MEK6</accession>
<dbReference type="EMBL" id="JAQIZT010000009">
    <property type="protein sequence ID" value="KAJ6984058.1"/>
    <property type="molecule type" value="Genomic_DNA"/>
</dbReference>
<protein>
    <submittedName>
        <fullName evidence="1">Uncharacterized protein</fullName>
    </submittedName>
</protein>
<dbReference type="AlphaFoldDB" id="A0AAD6MEK6"/>
<dbReference type="Proteomes" id="UP001164929">
    <property type="component" value="Chromosome 9"/>
</dbReference>
<evidence type="ECO:0000313" key="2">
    <source>
        <dbReference type="Proteomes" id="UP001164929"/>
    </source>
</evidence>
<name>A0AAD6MEK6_9ROSI</name>